<reference evidence="2 3" key="1">
    <citation type="submission" date="2020-08" db="EMBL/GenBank/DDBJ databases">
        <title>Genomic Encyclopedia of Type Strains, Phase IV (KMG-IV): sequencing the most valuable type-strain genomes for metagenomic binning, comparative biology and taxonomic classification.</title>
        <authorList>
            <person name="Goeker M."/>
        </authorList>
    </citation>
    <scope>NUCLEOTIDE SEQUENCE [LARGE SCALE GENOMIC DNA]</scope>
    <source>
        <strain evidence="2 3">DSM 28570</strain>
    </source>
</reference>
<organism evidence="2 3">
    <name type="scientific">Desulfoprunum benzoelyticum</name>
    <dbReference type="NCBI Taxonomy" id="1506996"/>
    <lineage>
        <taxon>Bacteria</taxon>
        <taxon>Pseudomonadati</taxon>
        <taxon>Thermodesulfobacteriota</taxon>
        <taxon>Desulfobulbia</taxon>
        <taxon>Desulfobulbales</taxon>
        <taxon>Desulfobulbaceae</taxon>
        <taxon>Desulfoprunum</taxon>
    </lineage>
</organism>
<dbReference type="AlphaFoldDB" id="A0A840UPD6"/>
<evidence type="ECO:0000256" key="1">
    <source>
        <dbReference type="SAM" id="MobiDB-lite"/>
    </source>
</evidence>
<dbReference type="Proteomes" id="UP000539642">
    <property type="component" value="Unassembled WGS sequence"/>
</dbReference>
<feature type="compositionally biased region" description="Low complexity" evidence="1">
    <location>
        <begin position="7"/>
        <end position="20"/>
    </location>
</feature>
<evidence type="ECO:0000313" key="3">
    <source>
        <dbReference type="Proteomes" id="UP000539642"/>
    </source>
</evidence>
<sequence length="40" mass="4047">MADEKSAASAAEMSSTTPPAEVMTFESTGQGMLIVSIIVG</sequence>
<name>A0A840UPD6_9BACT</name>
<accession>A0A840UPD6</accession>
<evidence type="ECO:0000313" key="2">
    <source>
        <dbReference type="EMBL" id="MBB5347632.1"/>
    </source>
</evidence>
<protein>
    <submittedName>
        <fullName evidence="2">Uncharacterized protein</fullName>
    </submittedName>
</protein>
<feature type="region of interest" description="Disordered" evidence="1">
    <location>
        <begin position="1"/>
        <end position="21"/>
    </location>
</feature>
<keyword evidence="3" id="KW-1185">Reference proteome</keyword>
<gene>
    <name evidence="2" type="ORF">HNQ81_001353</name>
</gene>
<proteinExistence type="predicted"/>
<comment type="caution">
    <text evidence="2">The sequence shown here is derived from an EMBL/GenBank/DDBJ whole genome shotgun (WGS) entry which is preliminary data.</text>
</comment>
<dbReference type="RefSeq" id="WP_275888792.1">
    <property type="nucleotide sequence ID" value="NZ_JACHEO010000005.1"/>
</dbReference>
<dbReference type="EMBL" id="JACHEO010000005">
    <property type="protein sequence ID" value="MBB5347632.1"/>
    <property type="molecule type" value="Genomic_DNA"/>
</dbReference>